<organism evidence="1 2">
    <name type="scientific">Caerostris extrusa</name>
    <name type="common">Bark spider</name>
    <name type="synonym">Caerostris bankana</name>
    <dbReference type="NCBI Taxonomy" id="172846"/>
    <lineage>
        <taxon>Eukaryota</taxon>
        <taxon>Metazoa</taxon>
        <taxon>Ecdysozoa</taxon>
        <taxon>Arthropoda</taxon>
        <taxon>Chelicerata</taxon>
        <taxon>Arachnida</taxon>
        <taxon>Araneae</taxon>
        <taxon>Araneomorphae</taxon>
        <taxon>Entelegynae</taxon>
        <taxon>Araneoidea</taxon>
        <taxon>Araneidae</taxon>
        <taxon>Caerostris</taxon>
    </lineage>
</organism>
<dbReference type="Proteomes" id="UP001054945">
    <property type="component" value="Unassembled WGS sequence"/>
</dbReference>
<dbReference type="EMBL" id="BPLR01001786">
    <property type="protein sequence ID" value="GIZ04734.1"/>
    <property type="molecule type" value="Genomic_DNA"/>
</dbReference>
<comment type="caution">
    <text evidence="1">The sequence shown here is derived from an EMBL/GenBank/DDBJ whole genome shotgun (WGS) entry which is preliminary data.</text>
</comment>
<protein>
    <submittedName>
        <fullName evidence="1">Uncharacterized protein</fullName>
    </submittedName>
</protein>
<evidence type="ECO:0000313" key="1">
    <source>
        <dbReference type="EMBL" id="GIZ04734.1"/>
    </source>
</evidence>
<evidence type="ECO:0000313" key="2">
    <source>
        <dbReference type="Proteomes" id="UP001054945"/>
    </source>
</evidence>
<name>A0AAV4YER5_CAEEX</name>
<accession>A0AAV4YER5</accession>
<gene>
    <name evidence="1" type="ORF">CEXT_753751</name>
</gene>
<dbReference type="AlphaFoldDB" id="A0AAV4YER5"/>
<keyword evidence="2" id="KW-1185">Reference proteome</keyword>
<proteinExistence type="predicted"/>
<reference evidence="1 2" key="1">
    <citation type="submission" date="2021-06" db="EMBL/GenBank/DDBJ databases">
        <title>Caerostris extrusa draft genome.</title>
        <authorList>
            <person name="Kono N."/>
            <person name="Arakawa K."/>
        </authorList>
    </citation>
    <scope>NUCLEOTIDE SEQUENCE [LARGE SCALE GENOMIC DNA]</scope>
</reference>
<sequence length="183" mass="21719">MALISKKAERLVYTLEDSNNILRRIEIGRYKGELGNTRNYPLRDFLIKKQIVKPSNPVQKLYLNAKKLNHKKFLKKSICYPDAKSEEEQVVVPVKKPEKVLREHHVVSPARRYGIAGIYHRIAKRYFWFVWECRTQQACYLLDIKNIKPRLAILKDNDHSMRYERLPTIKFALSTGKWNHLNK</sequence>